<dbReference type="GO" id="GO:0000160">
    <property type="term" value="P:phosphorelay signal transduction system"/>
    <property type="evidence" value="ECO:0007669"/>
    <property type="project" value="InterPro"/>
</dbReference>
<protein>
    <recommendedName>
        <fullName evidence="1">non-specific serine/threonine protein kinase</fullName>
        <ecNumber evidence="1">2.7.11.1</ecNumber>
    </recommendedName>
</protein>
<evidence type="ECO:0000256" key="5">
    <source>
        <dbReference type="ARBA" id="ARBA00022777"/>
    </source>
</evidence>
<dbReference type="Gene3D" id="3.30.200.20">
    <property type="entry name" value="Phosphorylase Kinase, domain 1"/>
    <property type="match status" value="1"/>
</dbReference>
<dbReference type="STRING" id="857967.G0QKA1"/>
<dbReference type="EMBL" id="GL983142">
    <property type="protein sequence ID" value="EGR34354.1"/>
    <property type="molecule type" value="Genomic_DNA"/>
</dbReference>
<evidence type="ECO:0000256" key="2">
    <source>
        <dbReference type="ARBA" id="ARBA00022527"/>
    </source>
</evidence>
<evidence type="ECO:0000256" key="1">
    <source>
        <dbReference type="ARBA" id="ARBA00012513"/>
    </source>
</evidence>
<dbReference type="AlphaFoldDB" id="G0QKA1"/>
<dbReference type="CDD" id="cd00156">
    <property type="entry name" value="REC"/>
    <property type="match status" value="1"/>
</dbReference>
<evidence type="ECO:0000259" key="13">
    <source>
        <dbReference type="PROSITE" id="PS50110"/>
    </source>
</evidence>
<keyword evidence="4 10" id="KW-0547">Nucleotide-binding</keyword>
<evidence type="ECO:0000256" key="8">
    <source>
        <dbReference type="ARBA" id="ARBA00048679"/>
    </source>
</evidence>
<reference evidence="14 15" key="1">
    <citation type="submission" date="2011-07" db="EMBL/GenBank/DDBJ databases">
        <authorList>
            <person name="Coyne R."/>
            <person name="Brami D."/>
            <person name="Johnson J."/>
            <person name="Hostetler J."/>
            <person name="Hannick L."/>
            <person name="Clark T."/>
            <person name="Cassidy-Hanley D."/>
            <person name="Inman J."/>
        </authorList>
    </citation>
    <scope>NUCLEOTIDE SEQUENCE [LARGE SCALE GENOMIC DNA]</scope>
    <source>
        <strain evidence="14 15">G5</strain>
    </source>
</reference>
<dbReference type="Proteomes" id="UP000008983">
    <property type="component" value="Unassembled WGS sequence"/>
</dbReference>
<feature type="domain" description="Response regulatory" evidence="13">
    <location>
        <begin position="12"/>
        <end position="130"/>
    </location>
</feature>
<feature type="region of interest" description="Disordered" evidence="11">
    <location>
        <begin position="423"/>
        <end position="468"/>
    </location>
</feature>
<evidence type="ECO:0000256" key="10">
    <source>
        <dbReference type="PROSITE-ProRule" id="PRU10141"/>
    </source>
</evidence>
<evidence type="ECO:0000256" key="6">
    <source>
        <dbReference type="ARBA" id="ARBA00022840"/>
    </source>
</evidence>
<dbReference type="SUPFAM" id="SSF52172">
    <property type="entry name" value="CheY-like"/>
    <property type="match status" value="1"/>
</dbReference>
<dbReference type="InParanoid" id="G0QKA1"/>
<dbReference type="InterPro" id="IPR000719">
    <property type="entry name" value="Prot_kinase_dom"/>
</dbReference>
<dbReference type="RefSeq" id="XP_004039658.1">
    <property type="nucleotide sequence ID" value="XM_004039610.1"/>
</dbReference>
<evidence type="ECO:0000259" key="12">
    <source>
        <dbReference type="PROSITE" id="PS50011"/>
    </source>
</evidence>
<dbReference type="InterPro" id="IPR001789">
    <property type="entry name" value="Sig_transdc_resp-reg_receiver"/>
</dbReference>
<evidence type="ECO:0000256" key="4">
    <source>
        <dbReference type="ARBA" id="ARBA00022741"/>
    </source>
</evidence>
<dbReference type="SMART" id="SM00220">
    <property type="entry name" value="S_TKc"/>
    <property type="match status" value="1"/>
</dbReference>
<dbReference type="PANTHER" id="PTHR44899">
    <property type="entry name" value="CAMK FAMILY PROTEIN KINASE"/>
    <property type="match status" value="1"/>
</dbReference>
<keyword evidence="9" id="KW-0597">Phosphoprotein</keyword>
<gene>
    <name evidence="14" type="ORF">IMG5_014920</name>
</gene>
<dbReference type="GO" id="GO:0004674">
    <property type="term" value="F:protein serine/threonine kinase activity"/>
    <property type="evidence" value="ECO:0007669"/>
    <property type="project" value="UniProtKB-KW"/>
</dbReference>
<accession>G0QKA1</accession>
<dbReference type="InterPro" id="IPR011009">
    <property type="entry name" value="Kinase-like_dom_sf"/>
</dbReference>
<evidence type="ECO:0000256" key="9">
    <source>
        <dbReference type="PROSITE-ProRule" id="PRU00169"/>
    </source>
</evidence>
<keyword evidence="15" id="KW-1185">Reference proteome</keyword>
<dbReference type="PANTHER" id="PTHR44899:SF3">
    <property type="entry name" value="SERINE_THREONINE-PROTEIN KINASE NEK1"/>
    <property type="match status" value="1"/>
</dbReference>
<dbReference type="Pfam" id="PF00069">
    <property type="entry name" value="Pkinase"/>
    <property type="match status" value="1"/>
</dbReference>
<feature type="modified residue" description="4-aspartylphosphate" evidence="9">
    <location>
        <position position="63"/>
    </location>
</feature>
<dbReference type="PROSITE" id="PS00107">
    <property type="entry name" value="PROTEIN_KINASE_ATP"/>
    <property type="match status" value="1"/>
</dbReference>
<proteinExistence type="predicted"/>
<dbReference type="CDD" id="cd08215">
    <property type="entry name" value="STKc_Nek"/>
    <property type="match status" value="1"/>
</dbReference>
<dbReference type="InterPro" id="IPR051131">
    <property type="entry name" value="NEK_Ser/Thr_kinase_NIMA"/>
</dbReference>
<keyword evidence="6 10" id="KW-0067">ATP-binding</keyword>
<keyword evidence="5" id="KW-0418">Kinase</keyword>
<evidence type="ECO:0000256" key="7">
    <source>
        <dbReference type="ARBA" id="ARBA00047899"/>
    </source>
</evidence>
<evidence type="ECO:0000313" key="14">
    <source>
        <dbReference type="EMBL" id="EGR34354.1"/>
    </source>
</evidence>
<name>G0QKA1_ICHMU</name>
<dbReference type="PROSITE" id="PS50110">
    <property type="entry name" value="RESPONSE_REGULATORY"/>
    <property type="match status" value="1"/>
</dbReference>
<evidence type="ECO:0000256" key="3">
    <source>
        <dbReference type="ARBA" id="ARBA00022679"/>
    </source>
</evidence>
<dbReference type="InterPro" id="IPR011006">
    <property type="entry name" value="CheY-like_superfamily"/>
</dbReference>
<dbReference type="EC" id="2.7.11.1" evidence="1"/>
<dbReference type="OrthoDB" id="248923at2759"/>
<sequence length="545" mass="62200">MADDDRENRNIHVLVAEDDNFQRLALIDVLTLCNYQVTDVENGRLARDELLKEDSNIDVVLLDLWMPEMDGWELLCLMQNYEKLRNIPVIMMSADNEQEKVALCLAHGAKDYLVKPIRIQMVKGIANHVISSNKLKTNPGGKVTYKKIRTLGQGASGSVELVQRSNDNQLFALKTISMKFMNETEKKMAESEVTLLKVLVAPTIIRYYDSYIENDTINIVMEYAKEGALSDKINECKIKGIHISDENILYNITQLIIAVLFMHDKNILHRDIKTQNLFLTKENVVKLGDFGISKALGTNADLTKTLVGTPYFMSPEVCNGDTYGQKADIWAIGCALYEMAMLKRPFDNDNINILFSKIKNEEPPPLSDHISSDIRMLCSLMLQKNPQLRPSVWDLAKIECIQKNISRYYEEEAKEDPFLVGYLKGGGNQRRQNKGLEKQKNGQNENNNQQSSNQQGNSQKNQGNENGSIIQESNNHIEEIIRILNESLTPYDEKISAFKIERDVINGEQVFEQLKKYYPLSTQDQVGKLEELVNKKIFILFNTQF</sequence>
<dbReference type="SUPFAM" id="SSF56112">
    <property type="entry name" value="Protein kinase-like (PK-like)"/>
    <property type="match status" value="1"/>
</dbReference>
<dbReference type="InterPro" id="IPR017441">
    <property type="entry name" value="Protein_kinase_ATP_BS"/>
</dbReference>
<comment type="catalytic activity">
    <reaction evidence="8">
        <text>L-seryl-[protein] + ATP = O-phospho-L-seryl-[protein] + ADP + H(+)</text>
        <dbReference type="Rhea" id="RHEA:17989"/>
        <dbReference type="Rhea" id="RHEA-COMP:9863"/>
        <dbReference type="Rhea" id="RHEA-COMP:11604"/>
        <dbReference type="ChEBI" id="CHEBI:15378"/>
        <dbReference type="ChEBI" id="CHEBI:29999"/>
        <dbReference type="ChEBI" id="CHEBI:30616"/>
        <dbReference type="ChEBI" id="CHEBI:83421"/>
        <dbReference type="ChEBI" id="CHEBI:456216"/>
        <dbReference type="EC" id="2.7.11.1"/>
    </reaction>
</comment>
<dbReference type="Gene3D" id="3.40.50.2300">
    <property type="match status" value="1"/>
</dbReference>
<dbReference type="OMA" id="FENTNCV"/>
<dbReference type="Pfam" id="PF00072">
    <property type="entry name" value="Response_reg"/>
    <property type="match status" value="1"/>
</dbReference>
<keyword evidence="2" id="KW-0723">Serine/threonine-protein kinase</keyword>
<feature type="compositionally biased region" description="Low complexity" evidence="11">
    <location>
        <begin position="441"/>
        <end position="468"/>
    </location>
</feature>
<dbReference type="GO" id="GO:0005524">
    <property type="term" value="F:ATP binding"/>
    <property type="evidence" value="ECO:0007669"/>
    <property type="project" value="UniProtKB-UniRule"/>
</dbReference>
<dbReference type="PROSITE" id="PS00108">
    <property type="entry name" value="PROTEIN_KINASE_ST"/>
    <property type="match status" value="1"/>
</dbReference>
<feature type="domain" description="Protein kinase" evidence="12">
    <location>
        <begin position="145"/>
        <end position="419"/>
    </location>
</feature>
<evidence type="ECO:0000256" key="11">
    <source>
        <dbReference type="SAM" id="MobiDB-lite"/>
    </source>
</evidence>
<dbReference type="eggNOG" id="KOG0589">
    <property type="taxonomic scope" value="Eukaryota"/>
</dbReference>
<comment type="catalytic activity">
    <reaction evidence="7">
        <text>L-threonyl-[protein] + ATP = O-phospho-L-threonyl-[protein] + ADP + H(+)</text>
        <dbReference type="Rhea" id="RHEA:46608"/>
        <dbReference type="Rhea" id="RHEA-COMP:11060"/>
        <dbReference type="Rhea" id="RHEA-COMP:11605"/>
        <dbReference type="ChEBI" id="CHEBI:15378"/>
        <dbReference type="ChEBI" id="CHEBI:30013"/>
        <dbReference type="ChEBI" id="CHEBI:30616"/>
        <dbReference type="ChEBI" id="CHEBI:61977"/>
        <dbReference type="ChEBI" id="CHEBI:456216"/>
        <dbReference type="EC" id="2.7.11.1"/>
    </reaction>
</comment>
<dbReference type="InterPro" id="IPR008271">
    <property type="entry name" value="Ser/Thr_kinase_AS"/>
</dbReference>
<dbReference type="Gene3D" id="1.10.510.10">
    <property type="entry name" value="Transferase(Phosphotransferase) domain 1"/>
    <property type="match status" value="1"/>
</dbReference>
<dbReference type="GeneID" id="14910545"/>
<evidence type="ECO:0000313" key="15">
    <source>
        <dbReference type="Proteomes" id="UP000008983"/>
    </source>
</evidence>
<feature type="binding site" evidence="10">
    <location>
        <position position="174"/>
    </location>
    <ligand>
        <name>ATP</name>
        <dbReference type="ChEBI" id="CHEBI:30616"/>
    </ligand>
</feature>
<keyword evidence="3" id="KW-0808">Transferase</keyword>
<dbReference type="SMART" id="SM00448">
    <property type="entry name" value="REC"/>
    <property type="match status" value="1"/>
</dbReference>
<dbReference type="PROSITE" id="PS50011">
    <property type="entry name" value="PROTEIN_KINASE_DOM"/>
    <property type="match status" value="1"/>
</dbReference>
<organism evidence="14 15">
    <name type="scientific">Ichthyophthirius multifiliis</name>
    <name type="common">White spot disease agent</name>
    <name type="synonym">Ich</name>
    <dbReference type="NCBI Taxonomy" id="5932"/>
    <lineage>
        <taxon>Eukaryota</taxon>
        <taxon>Sar</taxon>
        <taxon>Alveolata</taxon>
        <taxon>Ciliophora</taxon>
        <taxon>Intramacronucleata</taxon>
        <taxon>Oligohymenophorea</taxon>
        <taxon>Hymenostomatida</taxon>
        <taxon>Ophryoglenina</taxon>
        <taxon>Ichthyophthirius</taxon>
    </lineage>
</organism>